<dbReference type="Proteomes" id="UP001549691">
    <property type="component" value="Unassembled WGS sequence"/>
</dbReference>
<reference evidence="1 2" key="1">
    <citation type="submission" date="2024-07" db="EMBL/GenBank/DDBJ databases">
        <title>Uliginosibacterium flavum JJ3220;KACC:17644.</title>
        <authorList>
            <person name="Kim M.K."/>
        </authorList>
    </citation>
    <scope>NUCLEOTIDE SEQUENCE [LARGE SCALE GENOMIC DNA]</scope>
    <source>
        <strain evidence="1 2">KACC:17644</strain>
    </source>
</reference>
<dbReference type="RefSeq" id="WP_354599432.1">
    <property type="nucleotide sequence ID" value="NZ_JBEWZI010000002.1"/>
</dbReference>
<dbReference type="EMBL" id="JBEWZI010000002">
    <property type="protein sequence ID" value="MET7012969.1"/>
    <property type="molecule type" value="Genomic_DNA"/>
</dbReference>
<organism evidence="1 2">
    <name type="scientific">Uliginosibacterium flavum</name>
    <dbReference type="NCBI Taxonomy" id="1396831"/>
    <lineage>
        <taxon>Bacteria</taxon>
        <taxon>Pseudomonadati</taxon>
        <taxon>Pseudomonadota</taxon>
        <taxon>Betaproteobacteria</taxon>
        <taxon>Rhodocyclales</taxon>
        <taxon>Zoogloeaceae</taxon>
        <taxon>Uliginosibacterium</taxon>
    </lineage>
</organism>
<protein>
    <submittedName>
        <fullName evidence="1">Uncharacterized protein</fullName>
    </submittedName>
</protein>
<accession>A0ABV2TGC6</accession>
<comment type="caution">
    <text evidence="1">The sequence shown here is derived from an EMBL/GenBank/DDBJ whole genome shotgun (WGS) entry which is preliminary data.</text>
</comment>
<evidence type="ECO:0000313" key="2">
    <source>
        <dbReference type="Proteomes" id="UP001549691"/>
    </source>
</evidence>
<name>A0ABV2TGC6_9RHOO</name>
<proteinExistence type="predicted"/>
<sequence length="207" mass="23173">MGKLVATRDFKTYEYFKPNQTPCPAMRALAISISKSLDSWTQDVELRPCTEGCTGLHPETPILVAFPIQMQDGKSADPEMLAECGWQDYMRPMILDAYKRELRELERPAPEIEIRTEPFENPNGRTLKLTLVASHVIGGSSFTGPKWLNIHAELLDGGVAVDLGRGSGWLMGGYMNRCHNLTELSRKVAYDIARMLARPGVATREVY</sequence>
<gene>
    <name evidence="1" type="ORF">ABXR19_02130</name>
</gene>
<keyword evidence="2" id="KW-1185">Reference proteome</keyword>
<evidence type="ECO:0000313" key="1">
    <source>
        <dbReference type="EMBL" id="MET7012969.1"/>
    </source>
</evidence>